<dbReference type="InterPro" id="IPR051304">
    <property type="entry name" value="SCF_F-box_domain"/>
</dbReference>
<proteinExistence type="predicted"/>
<comment type="caution">
    <text evidence="1">The sequence shown here is derived from an EMBL/GenBank/DDBJ whole genome shotgun (WGS) entry which is preliminary data.</text>
</comment>
<sequence length="155" mass="18218">MVVCSQRSCWSQLSRDLFSCISYHVDSRLHVLRFRAVCSSLRASVPLPPKSPSLPKQLHFRGNYPTRRQILSFLISRMNVYRNYRPGFEVVSYQKFWFIKDEETKQLKKFNVLSSFSRHPIKSLPPSFPKELNLLSFCVEETDGAFSIWLRWVAP</sequence>
<dbReference type="PANTHER" id="PTHR47123:SF6">
    <property type="entry name" value="F-BOX PROTEIN SKIP23-LIKE ISOFORM X1"/>
    <property type="match status" value="1"/>
</dbReference>
<dbReference type="EMBL" id="JBBPBN010000043">
    <property type="protein sequence ID" value="KAK8997295.1"/>
    <property type="molecule type" value="Genomic_DNA"/>
</dbReference>
<dbReference type="Proteomes" id="UP001396334">
    <property type="component" value="Unassembled WGS sequence"/>
</dbReference>
<evidence type="ECO:0000313" key="2">
    <source>
        <dbReference type="Proteomes" id="UP001396334"/>
    </source>
</evidence>
<gene>
    <name evidence="1" type="ORF">V6N11_020777</name>
</gene>
<evidence type="ECO:0000313" key="1">
    <source>
        <dbReference type="EMBL" id="KAK8997295.1"/>
    </source>
</evidence>
<dbReference type="PANTHER" id="PTHR47123">
    <property type="entry name" value="F-BOX PROTEIN SKIP23"/>
    <property type="match status" value="1"/>
</dbReference>
<name>A0ABR2Q9E9_9ROSI</name>
<organism evidence="1 2">
    <name type="scientific">Hibiscus sabdariffa</name>
    <name type="common">roselle</name>
    <dbReference type="NCBI Taxonomy" id="183260"/>
    <lineage>
        <taxon>Eukaryota</taxon>
        <taxon>Viridiplantae</taxon>
        <taxon>Streptophyta</taxon>
        <taxon>Embryophyta</taxon>
        <taxon>Tracheophyta</taxon>
        <taxon>Spermatophyta</taxon>
        <taxon>Magnoliopsida</taxon>
        <taxon>eudicotyledons</taxon>
        <taxon>Gunneridae</taxon>
        <taxon>Pentapetalae</taxon>
        <taxon>rosids</taxon>
        <taxon>malvids</taxon>
        <taxon>Malvales</taxon>
        <taxon>Malvaceae</taxon>
        <taxon>Malvoideae</taxon>
        <taxon>Hibiscus</taxon>
    </lineage>
</organism>
<accession>A0ABR2Q9E9</accession>
<reference evidence="1 2" key="1">
    <citation type="journal article" date="2024" name="G3 (Bethesda)">
        <title>Genome assembly of Hibiscus sabdariffa L. provides insights into metabolisms of medicinal natural products.</title>
        <authorList>
            <person name="Kim T."/>
        </authorList>
    </citation>
    <scope>NUCLEOTIDE SEQUENCE [LARGE SCALE GENOMIC DNA]</scope>
    <source>
        <strain evidence="1">TK-2024</strain>
        <tissue evidence="1">Old leaves</tissue>
    </source>
</reference>
<protein>
    <submittedName>
        <fullName evidence="1">Uncharacterized protein</fullName>
    </submittedName>
</protein>
<keyword evidence="2" id="KW-1185">Reference proteome</keyword>